<dbReference type="Proteomes" id="UP001448207">
    <property type="component" value="Unassembled WGS sequence"/>
</dbReference>
<comment type="caution">
    <text evidence="1">The sequence shown here is derived from an EMBL/GenBank/DDBJ whole genome shotgun (WGS) entry which is preliminary data.</text>
</comment>
<dbReference type="EMBL" id="JBCLYO010000007">
    <property type="protein sequence ID" value="KAL0087256.1"/>
    <property type="molecule type" value="Genomic_DNA"/>
</dbReference>
<evidence type="ECO:0000313" key="2">
    <source>
        <dbReference type="Proteomes" id="UP001448207"/>
    </source>
</evidence>
<keyword evidence="2" id="KW-1185">Reference proteome</keyword>
<sequence length="80" mass="9260">MFSIAGKVMFEDGQGNLYNEAGQEAMDWEEVTDSYNLQNLTNLTKYKEKRPVELGQNDPELDSQMEEIQYKLSQGNTLRH</sequence>
<protein>
    <submittedName>
        <fullName evidence="1">Uncharacterized protein</fullName>
    </submittedName>
</protein>
<name>A0ABR3B210_PHYBL</name>
<proteinExistence type="predicted"/>
<organism evidence="1 2">
    <name type="scientific">Phycomyces blakesleeanus</name>
    <dbReference type="NCBI Taxonomy" id="4837"/>
    <lineage>
        <taxon>Eukaryota</taxon>
        <taxon>Fungi</taxon>
        <taxon>Fungi incertae sedis</taxon>
        <taxon>Mucoromycota</taxon>
        <taxon>Mucoromycotina</taxon>
        <taxon>Mucoromycetes</taxon>
        <taxon>Mucorales</taxon>
        <taxon>Phycomycetaceae</taxon>
        <taxon>Phycomyces</taxon>
    </lineage>
</organism>
<evidence type="ECO:0000313" key="1">
    <source>
        <dbReference type="EMBL" id="KAL0087256.1"/>
    </source>
</evidence>
<accession>A0ABR3B210</accession>
<reference evidence="1 2" key="1">
    <citation type="submission" date="2024-04" db="EMBL/GenBank/DDBJ databases">
        <title>Symmetric and asymmetric DNA N6-adenine methylation regulates different biological responses in Mucorales.</title>
        <authorList>
            <consortium name="Lawrence Berkeley National Laboratory"/>
            <person name="Lax C."/>
            <person name="Mondo S.J."/>
            <person name="Osorio-Concepcion M."/>
            <person name="Muszewska A."/>
            <person name="Corrochano-Luque M."/>
            <person name="Gutierrez G."/>
            <person name="Riley R."/>
            <person name="Lipzen A."/>
            <person name="Guo J."/>
            <person name="Hundley H."/>
            <person name="Amirebrahimi M."/>
            <person name="Ng V."/>
            <person name="Lorenzo-Gutierrez D."/>
            <person name="Binder U."/>
            <person name="Yang J."/>
            <person name="Song Y."/>
            <person name="Canovas D."/>
            <person name="Navarro E."/>
            <person name="Freitag M."/>
            <person name="Gabaldon T."/>
            <person name="Grigoriev I.V."/>
            <person name="Corrochano L.M."/>
            <person name="Nicolas F.E."/>
            <person name="Garre V."/>
        </authorList>
    </citation>
    <scope>NUCLEOTIDE SEQUENCE [LARGE SCALE GENOMIC DNA]</scope>
    <source>
        <strain evidence="1 2">L51</strain>
    </source>
</reference>
<gene>
    <name evidence="1" type="ORF">J3Q64DRAFT_1736087</name>
</gene>